<dbReference type="Proteomes" id="UP000198718">
    <property type="component" value="Unassembled WGS sequence"/>
</dbReference>
<dbReference type="InterPro" id="IPR032095">
    <property type="entry name" value="Sacchrp_dh-like_C"/>
</dbReference>
<sequence>MIGTGGVGESILKILKERDPKSKWLKYVVCADYHMDRAEEVAASLGDSKRFVPAQVNAKDKEAIIELIKKHNCDFVMDAAAPFVADNIFDAAYEAGVQYANMGTWSLPKTDPKEMYGVGKQCFQQFMTDYNFDRSDMWAEKGLLAAICLGIDPGVVNVFAKFAAEYLFDELHEIHVKDGGNLSIPSAKEDEIVFGFNVWTVLDEVLNPNVEWDKEKGFIVEPPFAGEEIFDMPEGVGPNKLVKVEHEEVACMPRYLEKYGLKKCTFKIALDENLVRALKVIQALGLRSLNPVNLDGIEVYPRDVVAAVAPQPTDIGNEMIGRMCVGVHCIGIKDGKKREIFMYQPLDNQESMRRWGMQAVVAQTGFGAAIAIELIGREIWTEKGVHSLEAFDPIPYLEIMNEAGFEYNIVEMDSEYKRVIDKIELSKIFAEAAAAGDR</sequence>
<evidence type="ECO:0000313" key="3">
    <source>
        <dbReference type="EMBL" id="SDK08694.1"/>
    </source>
</evidence>
<evidence type="ECO:0000313" key="4">
    <source>
        <dbReference type="Proteomes" id="UP000198718"/>
    </source>
</evidence>
<dbReference type="PANTHER" id="PTHR43796:SF2">
    <property type="entry name" value="CARBOXYNORSPERMIDINE SYNTHASE"/>
    <property type="match status" value="1"/>
</dbReference>
<dbReference type="EMBL" id="FNFP01000001">
    <property type="protein sequence ID" value="SDK08694.1"/>
    <property type="molecule type" value="Genomic_DNA"/>
</dbReference>
<dbReference type="Gene3D" id="3.40.50.720">
    <property type="entry name" value="NAD(P)-binding Rossmann-like Domain"/>
    <property type="match status" value="1"/>
</dbReference>
<keyword evidence="4" id="KW-1185">Reference proteome</keyword>
<dbReference type="STRING" id="393762.SAMN05660472_00703"/>
<gene>
    <name evidence="3" type="ORF">SAMN05660472_00703</name>
</gene>
<protein>
    <submittedName>
        <fullName evidence="3">Saccharopine dehydrogenase, NADP-dependent</fullName>
    </submittedName>
</protein>
<dbReference type="SUPFAM" id="SSF51735">
    <property type="entry name" value="NAD(P)-binding Rossmann-fold domains"/>
    <property type="match status" value="1"/>
</dbReference>
<dbReference type="AlphaFoldDB" id="A0A1G8Z231"/>
<proteinExistence type="predicted"/>
<dbReference type="InterPro" id="IPR005097">
    <property type="entry name" value="Sacchrp_dh_NADP-bd"/>
</dbReference>
<evidence type="ECO:0000259" key="1">
    <source>
        <dbReference type="Pfam" id="PF03435"/>
    </source>
</evidence>
<accession>A0A1G8Z231</accession>
<dbReference type="PANTHER" id="PTHR43796">
    <property type="entry name" value="CARBOXYNORSPERMIDINE SYNTHASE"/>
    <property type="match status" value="1"/>
</dbReference>
<name>A0A1G8Z231_9FIRM</name>
<dbReference type="Pfam" id="PF03435">
    <property type="entry name" value="Sacchrp_dh_NADP"/>
    <property type="match status" value="1"/>
</dbReference>
<reference evidence="3 4" key="1">
    <citation type="submission" date="2016-10" db="EMBL/GenBank/DDBJ databases">
        <authorList>
            <person name="de Groot N.N."/>
        </authorList>
    </citation>
    <scope>NUCLEOTIDE SEQUENCE [LARGE SCALE GENOMIC DNA]</scope>
    <source>
        <strain evidence="3 4">DSM 18346</strain>
    </source>
</reference>
<dbReference type="InterPro" id="IPR036291">
    <property type="entry name" value="NAD(P)-bd_dom_sf"/>
</dbReference>
<evidence type="ECO:0000259" key="2">
    <source>
        <dbReference type="Pfam" id="PF16653"/>
    </source>
</evidence>
<feature type="domain" description="Saccharopine dehydrogenase NADP binding" evidence="1">
    <location>
        <begin position="1"/>
        <end position="104"/>
    </location>
</feature>
<organism evidence="3 4">
    <name type="scientific">Natronincola ferrireducens</name>
    <dbReference type="NCBI Taxonomy" id="393762"/>
    <lineage>
        <taxon>Bacteria</taxon>
        <taxon>Bacillati</taxon>
        <taxon>Bacillota</taxon>
        <taxon>Clostridia</taxon>
        <taxon>Peptostreptococcales</taxon>
        <taxon>Natronincolaceae</taxon>
        <taxon>Natronincola</taxon>
    </lineage>
</organism>
<dbReference type="Gene3D" id="3.30.360.10">
    <property type="entry name" value="Dihydrodipicolinate Reductase, domain 2"/>
    <property type="match status" value="1"/>
</dbReference>
<feature type="domain" description="Saccharopine dehydrogenase-like C-terminal" evidence="2">
    <location>
        <begin position="150"/>
        <end position="404"/>
    </location>
</feature>
<dbReference type="Pfam" id="PF16653">
    <property type="entry name" value="Sacchrp_dh_C"/>
    <property type="match status" value="1"/>
</dbReference>